<keyword evidence="5" id="KW-1185">Reference proteome</keyword>
<keyword evidence="2" id="KW-1133">Transmembrane helix</keyword>
<dbReference type="Pfam" id="PF00313">
    <property type="entry name" value="CSD"/>
    <property type="match status" value="1"/>
</dbReference>
<keyword evidence="2" id="KW-0812">Transmembrane</keyword>
<feature type="transmembrane region" description="Helical" evidence="2">
    <location>
        <begin position="114"/>
        <end position="133"/>
    </location>
</feature>
<evidence type="ECO:0000313" key="5">
    <source>
        <dbReference type="Proteomes" id="UP001159257"/>
    </source>
</evidence>
<dbReference type="PANTHER" id="PTHR12962">
    <property type="entry name" value="CALCIUM-REGULATED HEAT STABLE PROTEIN CRHSP-24-RELATED"/>
    <property type="match status" value="1"/>
</dbReference>
<feature type="domain" description="CSD" evidence="3">
    <location>
        <begin position="1"/>
        <end position="65"/>
    </location>
</feature>
<dbReference type="PROSITE" id="PS51857">
    <property type="entry name" value="CSD_2"/>
    <property type="match status" value="1"/>
</dbReference>
<dbReference type="InterPro" id="IPR011129">
    <property type="entry name" value="CSD"/>
</dbReference>
<dbReference type="RefSeq" id="WP_239041807.1">
    <property type="nucleotide sequence ID" value="NZ_BAAAEY010000002.1"/>
</dbReference>
<dbReference type="SUPFAM" id="SSF50249">
    <property type="entry name" value="Nucleic acid-binding proteins"/>
    <property type="match status" value="1"/>
</dbReference>
<proteinExistence type="predicted"/>
<accession>A0ABY1RWP6</accession>
<dbReference type="SMART" id="SM00357">
    <property type="entry name" value="CSP"/>
    <property type="match status" value="1"/>
</dbReference>
<dbReference type="Proteomes" id="UP001159257">
    <property type="component" value="Unassembled WGS sequence"/>
</dbReference>
<protein>
    <submittedName>
        <fullName evidence="4">Cold shock protein, CspA family</fullName>
    </submittedName>
</protein>
<dbReference type="InterPro" id="IPR002059">
    <property type="entry name" value="CSP_DNA-bd"/>
</dbReference>
<gene>
    <name evidence="4" type="ORF">SAMN04487964_101436</name>
</gene>
<dbReference type="Gene3D" id="2.40.50.140">
    <property type="entry name" value="Nucleic acid-binding proteins"/>
    <property type="match status" value="1"/>
</dbReference>
<dbReference type="InterPro" id="IPR012340">
    <property type="entry name" value="NA-bd_OB-fold"/>
</dbReference>
<sequence>MKGKVTLWKDDKGFGFIQPDDGSEQLFFHVSSVKTNARRPQVGDRVLYEPMRDSQQRLKAKGVVIEGVKKSSSTSPVKRPIEIEPPKKNIVDYVSILVALISIAAAGFEFYSSSAIESSWPFVIPAVISFFILNRQKKPREKSFSCSRCRKIAEYDARTIQAWNNGFTKLYCGPCHHQWLKDNPRHQQGAMHNQGRGCLGVLALLVIMPVLGGIGLYQWLA</sequence>
<keyword evidence="2" id="KW-0472">Membrane</keyword>
<feature type="transmembrane region" description="Helical" evidence="2">
    <location>
        <begin position="198"/>
        <end position="220"/>
    </location>
</feature>
<evidence type="ECO:0000259" key="3">
    <source>
        <dbReference type="PROSITE" id="PS51857"/>
    </source>
</evidence>
<feature type="transmembrane region" description="Helical" evidence="2">
    <location>
        <begin position="90"/>
        <end position="108"/>
    </location>
</feature>
<dbReference type="EMBL" id="FXWV01000001">
    <property type="protein sequence ID" value="SMR70028.1"/>
    <property type="molecule type" value="Genomic_DNA"/>
</dbReference>
<dbReference type="PANTHER" id="PTHR12962:SF1">
    <property type="entry name" value="COLD SHOCK DOMAIN-CONTAINING PROTEIN CG9705"/>
    <property type="match status" value="1"/>
</dbReference>
<evidence type="ECO:0000256" key="2">
    <source>
        <dbReference type="SAM" id="Phobius"/>
    </source>
</evidence>
<dbReference type="InterPro" id="IPR052069">
    <property type="entry name" value="Ca-reg_mRNA-binding_domain"/>
</dbReference>
<comment type="caution">
    <text evidence="4">The sequence shown here is derived from an EMBL/GenBank/DDBJ whole genome shotgun (WGS) entry which is preliminary data.</text>
</comment>
<evidence type="ECO:0000313" key="4">
    <source>
        <dbReference type="EMBL" id="SMR70028.1"/>
    </source>
</evidence>
<evidence type="ECO:0000256" key="1">
    <source>
        <dbReference type="ARBA" id="ARBA00022553"/>
    </source>
</evidence>
<organism evidence="4 5">
    <name type="scientific">Marinobacterium sediminicola</name>
    <dbReference type="NCBI Taxonomy" id="518898"/>
    <lineage>
        <taxon>Bacteria</taxon>
        <taxon>Pseudomonadati</taxon>
        <taxon>Pseudomonadota</taxon>
        <taxon>Gammaproteobacteria</taxon>
        <taxon>Oceanospirillales</taxon>
        <taxon>Oceanospirillaceae</taxon>
        <taxon>Marinobacterium</taxon>
    </lineage>
</organism>
<reference evidence="4 5" key="1">
    <citation type="submission" date="2017-05" db="EMBL/GenBank/DDBJ databases">
        <authorList>
            <person name="Varghese N."/>
            <person name="Submissions S."/>
        </authorList>
    </citation>
    <scope>NUCLEOTIDE SEQUENCE [LARGE SCALE GENOMIC DNA]</scope>
    <source>
        <strain evidence="4 5">CGMCC 1.7287</strain>
    </source>
</reference>
<name>A0ABY1RWP6_9GAMM</name>
<keyword evidence="1" id="KW-0597">Phosphoprotein</keyword>
<dbReference type="CDD" id="cd04458">
    <property type="entry name" value="CSP_CDS"/>
    <property type="match status" value="1"/>
</dbReference>